<accession>A0A0J0XR39</accession>
<keyword evidence="2" id="KW-0732">Signal</keyword>
<evidence type="ECO:0000313" key="4">
    <source>
        <dbReference type="Proteomes" id="UP000053611"/>
    </source>
</evidence>
<organism evidence="3 4">
    <name type="scientific">Cutaneotrichosporon oleaginosum</name>
    <dbReference type="NCBI Taxonomy" id="879819"/>
    <lineage>
        <taxon>Eukaryota</taxon>
        <taxon>Fungi</taxon>
        <taxon>Dikarya</taxon>
        <taxon>Basidiomycota</taxon>
        <taxon>Agaricomycotina</taxon>
        <taxon>Tremellomycetes</taxon>
        <taxon>Trichosporonales</taxon>
        <taxon>Trichosporonaceae</taxon>
        <taxon>Cutaneotrichosporon</taxon>
    </lineage>
</organism>
<evidence type="ECO:0000313" key="3">
    <source>
        <dbReference type="EMBL" id="KLT43586.1"/>
    </source>
</evidence>
<reference evidence="3 4" key="1">
    <citation type="submission" date="2015-03" db="EMBL/GenBank/DDBJ databases">
        <title>Genomics and transcriptomics of the oil-accumulating basidiomycete yeast T. oleaginosus allow insights into substrate utilization and the diverse evolutionary trajectories of mating systems in fungi.</title>
        <authorList>
            <consortium name="DOE Joint Genome Institute"/>
            <person name="Kourist R."/>
            <person name="Kracht O."/>
            <person name="Bracharz F."/>
            <person name="Lipzen A."/>
            <person name="Nolan M."/>
            <person name="Ohm R."/>
            <person name="Grigoriev I."/>
            <person name="Sun S."/>
            <person name="Heitman J."/>
            <person name="Bruck T."/>
            <person name="Nowrousian M."/>
        </authorList>
    </citation>
    <scope>NUCLEOTIDE SEQUENCE [LARGE SCALE GENOMIC DNA]</scope>
    <source>
        <strain evidence="3 4">IBC0246</strain>
    </source>
</reference>
<name>A0A0J0XR39_9TREE</name>
<dbReference type="RefSeq" id="XP_018280077.1">
    <property type="nucleotide sequence ID" value="XM_018422691.1"/>
</dbReference>
<feature type="signal peptide" evidence="2">
    <location>
        <begin position="1"/>
        <end position="18"/>
    </location>
</feature>
<protein>
    <submittedName>
        <fullName evidence="3">Uncharacterized protein</fullName>
    </submittedName>
</protein>
<evidence type="ECO:0000256" key="1">
    <source>
        <dbReference type="SAM" id="MobiDB-lite"/>
    </source>
</evidence>
<gene>
    <name evidence="3" type="ORF">CC85DRAFT_284296</name>
</gene>
<dbReference type="EMBL" id="KQ087193">
    <property type="protein sequence ID" value="KLT43586.1"/>
    <property type="molecule type" value="Genomic_DNA"/>
</dbReference>
<keyword evidence="4" id="KW-1185">Reference proteome</keyword>
<dbReference type="Proteomes" id="UP000053611">
    <property type="component" value="Unassembled WGS sequence"/>
</dbReference>
<proteinExistence type="predicted"/>
<feature type="chain" id="PRO_5005245506" evidence="2">
    <location>
        <begin position="19"/>
        <end position="186"/>
    </location>
</feature>
<sequence length="186" mass="19168">MRFSIIAFAAIVSTVASARSITPVRRDDIDEYTFPQECSTQCANVIQFRDACRAKNIEIDDDRDRWQGECHECQLIAVQGAADCASCLQGLQNRTDDTDDVVEDMLDAQRKCANVTQSGVSNQVSQTAQVSQSASAGGQHASGASSAAAPVGSTPAPAASSNTNGASAVGLSGAAVAVAIMAAAVL</sequence>
<feature type="region of interest" description="Disordered" evidence="1">
    <location>
        <begin position="123"/>
        <end position="164"/>
    </location>
</feature>
<evidence type="ECO:0000256" key="2">
    <source>
        <dbReference type="SAM" id="SignalP"/>
    </source>
</evidence>
<dbReference type="AlphaFoldDB" id="A0A0J0XR39"/>
<dbReference type="GeneID" id="28983294"/>